<keyword evidence="2" id="KW-1185">Reference proteome</keyword>
<evidence type="ECO:0000313" key="1">
    <source>
        <dbReference type="EMBL" id="KAF2259431.1"/>
    </source>
</evidence>
<dbReference type="EMBL" id="ML986710">
    <property type="protein sequence ID" value="KAF2259431.1"/>
    <property type="molecule type" value="Genomic_DNA"/>
</dbReference>
<dbReference type="Proteomes" id="UP000800093">
    <property type="component" value="Unassembled WGS sequence"/>
</dbReference>
<reference evidence="2" key="1">
    <citation type="journal article" date="2020" name="Stud. Mycol.">
        <title>101 Dothideomycetes genomes: A test case for predicting lifestyles and emergence of pathogens.</title>
        <authorList>
            <person name="Haridas S."/>
            <person name="Albert R."/>
            <person name="Binder M."/>
            <person name="Bloem J."/>
            <person name="LaButti K."/>
            <person name="Salamov A."/>
            <person name="Andreopoulos B."/>
            <person name="Baker S."/>
            <person name="Barry K."/>
            <person name="Bills G."/>
            <person name="Bluhm B."/>
            <person name="Cannon C."/>
            <person name="Castanera R."/>
            <person name="Culley D."/>
            <person name="Daum C."/>
            <person name="Ezra D."/>
            <person name="Gonzalez J."/>
            <person name="Henrissat B."/>
            <person name="Kuo A."/>
            <person name="Liang C."/>
            <person name="Lipzen A."/>
            <person name="Lutzoni F."/>
            <person name="Magnuson J."/>
            <person name="Mondo S."/>
            <person name="Nolan M."/>
            <person name="Ohm R."/>
            <person name="Pangilinan J."/>
            <person name="Park H.-J."/>
            <person name="Ramirez L."/>
            <person name="Alfaro M."/>
            <person name="Sun H."/>
            <person name="Tritt A."/>
            <person name="Yoshinaga Y."/>
            <person name="Zwiers L.-H."/>
            <person name="Turgeon B."/>
            <person name="Goodwin S."/>
            <person name="Spatafora J."/>
            <person name="Crous P."/>
            <person name="Grigoriev I."/>
        </authorList>
    </citation>
    <scope>NUCLEOTIDE SEQUENCE [LARGE SCALE GENOMIC DNA]</scope>
    <source>
        <strain evidence="2">CBS 304.66</strain>
    </source>
</reference>
<name>A0A9P4JZX4_9PLEO</name>
<protein>
    <submittedName>
        <fullName evidence="1">Uncharacterized protein</fullName>
    </submittedName>
</protein>
<comment type="caution">
    <text evidence="1">The sequence shown here is derived from an EMBL/GenBank/DDBJ whole genome shotgun (WGS) entry which is preliminary data.</text>
</comment>
<organism evidence="1 2">
    <name type="scientific">Lojkania enalia</name>
    <dbReference type="NCBI Taxonomy" id="147567"/>
    <lineage>
        <taxon>Eukaryota</taxon>
        <taxon>Fungi</taxon>
        <taxon>Dikarya</taxon>
        <taxon>Ascomycota</taxon>
        <taxon>Pezizomycotina</taxon>
        <taxon>Dothideomycetes</taxon>
        <taxon>Pleosporomycetidae</taxon>
        <taxon>Pleosporales</taxon>
        <taxon>Pleosporales incertae sedis</taxon>
        <taxon>Lojkania</taxon>
    </lineage>
</organism>
<accession>A0A9P4JZX4</accession>
<proteinExistence type="predicted"/>
<gene>
    <name evidence="1" type="ORF">CC78DRAFT_571912</name>
</gene>
<dbReference type="AlphaFoldDB" id="A0A9P4JZX4"/>
<evidence type="ECO:0000313" key="2">
    <source>
        <dbReference type="Proteomes" id="UP000800093"/>
    </source>
</evidence>
<sequence>MAALGISPDDSAGKNAVTDDILEILKHMKPYSPRFLHHLYSFRSDLEEHYIQGACWRPKVPLSEEEQHLWDLSTDLNFRTVVICIEIIKNDLDGPKAALDGMPPFNIAGYSGCFQTQDVNFASQHATAEKLDAVLGKCPTSGIFDTYTHLDIRRAAQNLAPVVKAIELLLVFGTDHSSLAPKVGQF</sequence>